<evidence type="ECO:0000259" key="4">
    <source>
        <dbReference type="PROSITE" id="PS50110"/>
    </source>
</evidence>
<dbReference type="Proteomes" id="UP000252733">
    <property type="component" value="Unassembled WGS sequence"/>
</dbReference>
<evidence type="ECO:0000313" key="6">
    <source>
        <dbReference type="Proteomes" id="UP000252733"/>
    </source>
</evidence>
<keyword evidence="6" id="KW-1185">Reference proteome</keyword>
<comment type="caution">
    <text evidence="5">The sequence shown here is derived from an EMBL/GenBank/DDBJ whole genome shotgun (WGS) entry which is preliminary data.</text>
</comment>
<keyword evidence="1 3" id="KW-0597">Phosphoprotein</keyword>
<dbReference type="AlphaFoldDB" id="A0A2T0XQX2"/>
<dbReference type="SMART" id="SM00448">
    <property type="entry name" value="REC"/>
    <property type="match status" value="1"/>
</dbReference>
<dbReference type="Gene3D" id="3.40.50.2300">
    <property type="match status" value="1"/>
</dbReference>
<evidence type="ECO:0000256" key="1">
    <source>
        <dbReference type="ARBA" id="ARBA00022553"/>
    </source>
</evidence>
<dbReference type="InterPro" id="IPR011006">
    <property type="entry name" value="CheY-like_superfamily"/>
</dbReference>
<dbReference type="InterPro" id="IPR001789">
    <property type="entry name" value="Sig_transdc_resp-reg_receiver"/>
</dbReference>
<keyword evidence="2" id="KW-0902">Two-component regulatory system</keyword>
<feature type="domain" description="Response regulatory" evidence="4">
    <location>
        <begin position="7"/>
        <end position="122"/>
    </location>
</feature>
<accession>A0A2T0XQX2</accession>
<name>A0A2T0XQX2_9BACT</name>
<evidence type="ECO:0000313" key="5">
    <source>
        <dbReference type="EMBL" id="RCW39294.1"/>
    </source>
</evidence>
<dbReference type="PROSITE" id="PS50110">
    <property type="entry name" value="RESPONSE_REGULATORY"/>
    <property type="match status" value="1"/>
</dbReference>
<protein>
    <submittedName>
        <fullName evidence="5">Response regulator receiver domain-containing protein</fullName>
    </submittedName>
</protein>
<reference evidence="5 6" key="1">
    <citation type="submission" date="2018-07" db="EMBL/GenBank/DDBJ databases">
        <title>Freshwater and sediment microbial communities from various areas in North America, analyzing microbe dynamics in response to fracking.</title>
        <authorList>
            <person name="Lamendella R."/>
        </authorList>
    </citation>
    <scope>NUCLEOTIDE SEQUENCE [LARGE SCALE GENOMIC DNA]</scope>
    <source>
        <strain evidence="5 6">160A</strain>
    </source>
</reference>
<sequence length="134" mass="15226">MTEKRTSILICEDDRLMAEIAEQVLSDDTCELTVVENGALAIDELRKRAYDLVITDAVMPERSGLEVTTFIRRHQRLNTPVLMLSGISDLKYVREAKERGVNDFLSKPFSAERLRRKVSQLLKKNLFVSSGLVV</sequence>
<dbReference type="CDD" id="cd00156">
    <property type="entry name" value="REC"/>
    <property type="match status" value="1"/>
</dbReference>
<dbReference type="PANTHER" id="PTHR44591">
    <property type="entry name" value="STRESS RESPONSE REGULATOR PROTEIN 1"/>
    <property type="match status" value="1"/>
</dbReference>
<dbReference type="Pfam" id="PF00072">
    <property type="entry name" value="Response_reg"/>
    <property type="match status" value="1"/>
</dbReference>
<dbReference type="SUPFAM" id="SSF52172">
    <property type="entry name" value="CheY-like"/>
    <property type="match status" value="1"/>
</dbReference>
<dbReference type="RefSeq" id="WP_106152031.1">
    <property type="nucleotide sequence ID" value="NZ_PVTS01000003.1"/>
</dbReference>
<dbReference type="EMBL" id="QPIZ01000001">
    <property type="protein sequence ID" value="RCW39294.1"/>
    <property type="molecule type" value="Genomic_DNA"/>
</dbReference>
<evidence type="ECO:0000256" key="3">
    <source>
        <dbReference type="PROSITE-ProRule" id="PRU00169"/>
    </source>
</evidence>
<dbReference type="STRING" id="1168289.GCA_000259075_00251"/>
<dbReference type="PANTHER" id="PTHR44591:SF14">
    <property type="entry name" value="PROTEIN PILG"/>
    <property type="match status" value="1"/>
</dbReference>
<dbReference type="OrthoDB" id="7631574at2"/>
<feature type="modified residue" description="4-aspartylphosphate" evidence="3">
    <location>
        <position position="56"/>
    </location>
</feature>
<proteinExistence type="predicted"/>
<evidence type="ECO:0000256" key="2">
    <source>
        <dbReference type="ARBA" id="ARBA00023012"/>
    </source>
</evidence>
<dbReference type="InterPro" id="IPR050595">
    <property type="entry name" value="Bact_response_regulator"/>
</dbReference>
<dbReference type="GO" id="GO:0000160">
    <property type="term" value="P:phosphorelay signal transduction system"/>
    <property type="evidence" value="ECO:0007669"/>
    <property type="project" value="UniProtKB-KW"/>
</dbReference>
<organism evidence="5 6">
    <name type="scientific">Marinilabilia salmonicolor</name>
    <dbReference type="NCBI Taxonomy" id="989"/>
    <lineage>
        <taxon>Bacteria</taxon>
        <taxon>Pseudomonadati</taxon>
        <taxon>Bacteroidota</taxon>
        <taxon>Bacteroidia</taxon>
        <taxon>Marinilabiliales</taxon>
        <taxon>Marinilabiliaceae</taxon>
        <taxon>Marinilabilia</taxon>
    </lineage>
</organism>
<gene>
    <name evidence="5" type="ORF">DFO77_10162</name>
</gene>